<reference evidence="5" key="1">
    <citation type="submission" date="2019-08" db="EMBL/GenBank/DDBJ databases">
        <authorList>
            <person name="Kucharzyk K."/>
            <person name="Murdoch R.W."/>
            <person name="Higgins S."/>
            <person name="Loffler F."/>
        </authorList>
    </citation>
    <scope>NUCLEOTIDE SEQUENCE</scope>
</reference>
<feature type="coiled-coil region" evidence="3">
    <location>
        <begin position="123"/>
        <end position="176"/>
    </location>
</feature>
<sequence length="199" mass="22521">MKDVFEAFDQILKVAVSMENKYEEINEFANVITKISNQTNLLSLNAAIEATRAGQSGKGFAVVAGEMKSLSDTTQKSAKDIIRLLEEMSHIMNLLKGESDKGKQIVTIANNAMNESNESFHSIAEAEKRVNDQLEVMKTLQVDNLNEITNNFTYIIKKFTEENNNIDELILNVEKKAVFYSNIINQLNQIKKLKDKDRN</sequence>
<dbReference type="Gene3D" id="1.10.287.950">
    <property type="entry name" value="Methyl-accepting chemotaxis protein"/>
    <property type="match status" value="1"/>
</dbReference>
<dbReference type="Pfam" id="PF00015">
    <property type="entry name" value="MCPsignal"/>
    <property type="match status" value="1"/>
</dbReference>
<dbReference type="EMBL" id="VSSQ01025538">
    <property type="protein sequence ID" value="MPM73742.1"/>
    <property type="molecule type" value="Genomic_DNA"/>
</dbReference>
<dbReference type="PANTHER" id="PTHR32089">
    <property type="entry name" value="METHYL-ACCEPTING CHEMOTAXIS PROTEIN MCPB"/>
    <property type="match status" value="1"/>
</dbReference>
<gene>
    <name evidence="5" type="ORF">SDC9_120724</name>
</gene>
<protein>
    <recommendedName>
        <fullName evidence="4">Methyl-accepting transducer domain-containing protein</fullName>
    </recommendedName>
</protein>
<dbReference type="PANTHER" id="PTHR32089:SF112">
    <property type="entry name" value="LYSOZYME-LIKE PROTEIN-RELATED"/>
    <property type="match status" value="1"/>
</dbReference>
<comment type="caution">
    <text evidence="5">The sequence shown here is derived from an EMBL/GenBank/DDBJ whole genome shotgun (WGS) entry which is preliminary data.</text>
</comment>
<keyword evidence="1" id="KW-0807">Transducer</keyword>
<dbReference type="InterPro" id="IPR004090">
    <property type="entry name" value="Chemotax_Me-accpt_rcpt"/>
</dbReference>
<evidence type="ECO:0000259" key="4">
    <source>
        <dbReference type="PROSITE" id="PS50111"/>
    </source>
</evidence>
<proteinExistence type="inferred from homology"/>
<comment type="similarity">
    <text evidence="2">Belongs to the methyl-accepting chemotaxis (MCP) protein family.</text>
</comment>
<dbReference type="GO" id="GO:0007165">
    <property type="term" value="P:signal transduction"/>
    <property type="evidence" value="ECO:0007669"/>
    <property type="project" value="UniProtKB-KW"/>
</dbReference>
<dbReference type="SUPFAM" id="SSF58104">
    <property type="entry name" value="Methyl-accepting chemotaxis protein (MCP) signaling domain"/>
    <property type="match status" value="1"/>
</dbReference>
<dbReference type="InterPro" id="IPR004089">
    <property type="entry name" value="MCPsignal_dom"/>
</dbReference>
<name>A0A645CA10_9ZZZZ</name>
<dbReference type="PROSITE" id="PS50111">
    <property type="entry name" value="CHEMOTAXIS_TRANSDUC_2"/>
    <property type="match status" value="1"/>
</dbReference>
<dbReference type="GO" id="GO:0006935">
    <property type="term" value="P:chemotaxis"/>
    <property type="evidence" value="ECO:0007669"/>
    <property type="project" value="InterPro"/>
</dbReference>
<dbReference type="AlphaFoldDB" id="A0A645CA10"/>
<organism evidence="5">
    <name type="scientific">bioreactor metagenome</name>
    <dbReference type="NCBI Taxonomy" id="1076179"/>
    <lineage>
        <taxon>unclassified sequences</taxon>
        <taxon>metagenomes</taxon>
        <taxon>ecological metagenomes</taxon>
    </lineage>
</organism>
<evidence type="ECO:0000313" key="5">
    <source>
        <dbReference type="EMBL" id="MPM73742.1"/>
    </source>
</evidence>
<dbReference type="GO" id="GO:0004888">
    <property type="term" value="F:transmembrane signaling receptor activity"/>
    <property type="evidence" value="ECO:0007669"/>
    <property type="project" value="InterPro"/>
</dbReference>
<evidence type="ECO:0000256" key="1">
    <source>
        <dbReference type="ARBA" id="ARBA00023224"/>
    </source>
</evidence>
<dbReference type="PRINTS" id="PR00260">
    <property type="entry name" value="CHEMTRNSDUCR"/>
</dbReference>
<dbReference type="GO" id="GO:0016020">
    <property type="term" value="C:membrane"/>
    <property type="evidence" value="ECO:0007669"/>
    <property type="project" value="InterPro"/>
</dbReference>
<dbReference type="SMART" id="SM00283">
    <property type="entry name" value="MA"/>
    <property type="match status" value="1"/>
</dbReference>
<keyword evidence="3" id="KW-0175">Coiled coil</keyword>
<accession>A0A645CA10</accession>
<evidence type="ECO:0000256" key="3">
    <source>
        <dbReference type="SAM" id="Coils"/>
    </source>
</evidence>
<feature type="domain" description="Methyl-accepting transducer" evidence="4">
    <location>
        <begin position="1"/>
        <end position="167"/>
    </location>
</feature>
<evidence type="ECO:0000256" key="2">
    <source>
        <dbReference type="ARBA" id="ARBA00029447"/>
    </source>
</evidence>